<dbReference type="AlphaFoldDB" id="Q1IUF0"/>
<dbReference type="HOGENOM" id="CLU_038053_0_1_0"/>
<evidence type="ECO:0000256" key="1">
    <source>
        <dbReference type="SAM" id="Phobius"/>
    </source>
</evidence>
<accession>Q1IUF0</accession>
<dbReference type="Proteomes" id="UP000002432">
    <property type="component" value="Chromosome"/>
</dbReference>
<proteinExistence type="predicted"/>
<dbReference type="Pfam" id="PF13091">
    <property type="entry name" value="PLDc_2"/>
    <property type="match status" value="2"/>
</dbReference>
<feature type="transmembrane region" description="Helical" evidence="1">
    <location>
        <begin position="12"/>
        <end position="35"/>
    </location>
</feature>
<dbReference type="InterPro" id="IPR001736">
    <property type="entry name" value="PLipase_D/transphosphatidylase"/>
</dbReference>
<dbReference type="SUPFAM" id="SSF56024">
    <property type="entry name" value="Phospholipase D/nuclease"/>
    <property type="match status" value="2"/>
</dbReference>
<evidence type="ECO:0000259" key="2">
    <source>
        <dbReference type="PROSITE" id="PS50035"/>
    </source>
</evidence>
<dbReference type="Gene3D" id="3.30.870.10">
    <property type="entry name" value="Endonuclease Chain A"/>
    <property type="match status" value="2"/>
</dbReference>
<protein>
    <submittedName>
        <fullName evidence="3">Phospholipase D/Transphosphatidylase</fullName>
    </submittedName>
</protein>
<dbReference type="PANTHER" id="PTHR21248">
    <property type="entry name" value="CARDIOLIPIN SYNTHASE"/>
    <property type="match status" value="1"/>
</dbReference>
<dbReference type="GO" id="GO:0030572">
    <property type="term" value="F:phosphatidyltransferase activity"/>
    <property type="evidence" value="ECO:0007669"/>
    <property type="project" value="UniProtKB-ARBA"/>
</dbReference>
<dbReference type="PROSITE" id="PS50035">
    <property type="entry name" value="PLD"/>
    <property type="match status" value="2"/>
</dbReference>
<dbReference type="CDD" id="cd09110">
    <property type="entry name" value="PLDc_CLS_1"/>
    <property type="match status" value="1"/>
</dbReference>
<reference evidence="3 4" key="1">
    <citation type="journal article" date="2009" name="Appl. Environ. Microbiol.">
        <title>Three genomes from the phylum Acidobacteria provide insight into the lifestyles of these microorganisms in soils.</title>
        <authorList>
            <person name="Ward N.L."/>
            <person name="Challacombe J.F."/>
            <person name="Janssen P.H."/>
            <person name="Henrissat B."/>
            <person name="Coutinho P.M."/>
            <person name="Wu M."/>
            <person name="Xie G."/>
            <person name="Haft D.H."/>
            <person name="Sait M."/>
            <person name="Badger J."/>
            <person name="Barabote R.D."/>
            <person name="Bradley B."/>
            <person name="Brettin T.S."/>
            <person name="Brinkac L.M."/>
            <person name="Bruce D."/>
            <person name="Creasy T."/>
            <person name="Daugherty S.C."/>
            <person name="Davidsen T.M."/>
            <person name="DeBoy R.T."/>
            <person name="Detter J.C."/>
            <person name="Dodson R.J."/>
            <person name="Durkin A.S."/>
            <person name="Ganapathy A."/>
            <person name="Gwinn-Giglio M."/>
            <person name="Han C.S."/>
            <person name="Khouri H."/>
            <person name="Kiss H."/>
            <person name="Kothari S.P."/>
            <person name="Madupu R."/>
            <person name="Nelson K.E."/>
            <person name="Nelson W.C."/>
            <person name="Paulsen I."/>
            <person name="Penn K."/>
            <person name="Ren Q."/>
            <person name="Rosovitz M.J."/>
            <person name="Selengut J.D."/>
            <person name="Shrivastava S."/>
            <person name="Sullivan S.A."/>
            <person name="Tapia R."/>
            <person name="Thompson L.S."/>
            <person name="Watkins K.L."/>
            <person name="Yang Q."/>
            <person name="Yu C."/>
            <person name="Zafar N."/>
            <person name="Zhou L."/>
            <person name="Kuske C.R."/>
        </authorList>
    </citation>
    <scope>NUCLEOTIDE SEQUENCE [LARGE SCALE GENOMIC DNA]</scope>
    <source>
        <strain evidence="3 4">Ellin345</strain>
    </source>
</reference>
<sequence>MLLYLLAGTTVSTGFMVIAWLAIAAALLVLFSGLFGPGLRYKISAAKPADNRSDEFLHTLEALTDSKVHRGTSFTVHTNGNDFYEEELRAMAAAQHSINLEAYIFQKSEIAQRYVDTMTERARAGVQVNIVLDAIGSAATHEKFFTDLRQAGGKIAWYNDSTWYKLPQFNHRTHREVLVVDGRVGFIGGAGVADHWYKARPNKPRWRDTMVRVDGEAVPNLQATFAENWLESCGEVLTGEDYFPQPHAEQGSGEAMVINSTPTAGGSTRARLLFQMLLASAQHTIHITTPYFLPDRSMMDELVRAVKERGVEVVLLVPGKKSDHMLTRSSSRRAYGRLLEAAARIYEYQPAMIHAKILLIDGLWGVVGSTNFDNRSFGLNDEVNLAVRAEDFVERLEHDFERDLANSELITLEKWKHRPVLERAPELLGWVLDRQQ</sequence>
<organism evidence="3 4">
    <name type="scientific">Koribacter versatilis (strain Ellin345)</name>
    <dbReference type="NCBI Taxonomy" id="204669"/>
    <lineage>
        <taxon>Bacteria</taxon>
        <taxon>Pseudomonadati</taxon>
        <taxon>Acidobacteriota</taxon>
        <taxon>Terriglobia</taxon>
        <taxon>Terriglobales</taxon>
        <taxon>Candidatus Korobacteraceae</taxon>
        <taxon>Candidatus Korobacter</taxon>
    </lineage>
</organism>
<keyword evidence="4" id="KW-1185">Reference proteome</keyword>
<feature type="domain" description="PLD phosphodiesterase" evidence="2">
    <location>
        <begin position="169"/>
        <end position="196"/>
    </location>
</feature>
<dbReference type="GO" id="GO:0032049">
    <property type="term" value="P:cardiolipin biosynthetic process"/>
    <property type="evidence" value="ECO:0007669"/>
    <property type="project" value="UniProtKB-ARBA"/>
</dbReference>
<name>Q1IUF0_KORVE</name>
<evidence type="ECO:0000313" key="3">
    <source>
        <dbReference type="EMBL" id="ABF39500.1"/>
    </source>
</evidence>
<dbReference type="CDD" id="cd09159">
    <property type="entry name" value="PLDc_ybhO_like_2"/>
    <property type="match status" value="1"/>
</dbReference>
<keyword evidence="1" id="KW-0472">Membrane</keyword>
<dbReference type="SMART" id="SM00155">
    <property type="entry name" value="PLDc"/>
    <property type="match status" value="2"/>
</dbReference>
<dbReference type="EMBL" id="CP000360">
    <property type="protein sequence ID" value="ABF39500.1"/>
    <property type="molecule type" value="Genomic_DNA"/>
</dbReference>
<evidence type="ECO:0000313" key="4">
    <source>
        <dbReference type="Proteomes" id="UP000002432"/>
    </source>
</evidence>
<dbReference type="eggNOG" id="COG1502">
    <property type="taxonomic scope" value="Bacteria"/>
</dbReference>
<dbReference type="InterPro" id="IPR025202">
    <property type="entry name" value="PLD-like_dom"/>
</dbReference>
<dbReference type="KEGG" id="aba:Acid345_0495"/>
<keyword evidence="1" id="KW-0812">Transmembrane</keyword>
<feature type="domain" description="PLD phosphodiesterase" evidence="2">
    <location>
        <begin position="349"/>
        <end position="376"/>
    </location>
</feature>
<dbReference type="PANTHER" id="PTHR21248:SF22">
    <property type="entry name" value="PHOSPHOLIPASE D"/>
    <property type="match status" value="1"/>
</dbReference>
<dbReference type="STRING" id="204669.Acid345_0495"/>
<dbReference type="EnsemblBacteria" id="ABF39500">
    <property type="protein sequence ID" value="ABF39500"/>
    <property type="gene ID" value="Acid345_0495"/>
</dbReference>
<gene>
    <name evidence="3" type="ordered locus">Acid345_0495</name>
</gene>
<keyword evidence="1" id="KW-1133">Transmembrane helix</keyword>